<dbReference type="GeneID" id="8623689"/>
<evidence type="ECO:0000313" key="3">
    <source>
        <dbReference type="EMBL" id="EAL66162.1"/>
    </source>
</evidence>
<dbReference type="dictyBase" id="DDB_G0282605"/>
<dbReference type="GO" id="GO:0003924">
    <property type="term" value="F:GTPase activity"/>
    <property type="evidence" value="ECO:0007669"/>
    <property type="project" value="InterPro"/>
</dbReference>
<dbReference type="GO" id="GO:0005525">
    <property type="term" value="F:GTP binding"/>
    <property type="evidence" value="ECO:0007669"/>
    <property type="project" value="InterPro"/>
</dbReference>
<dbReference type="FunCoup" id="Q54S88">
    <property type="interactions" value="744"/>
</dbReference>
<evidence type="ECO:0000256" key="2">
    <source>
        <dbReference type="SAM" id="MobiDB-lite"/>
    </source>
</evidence>
<dbReference type="InterPro" id="IPR027417">
    <property type="entry name" value="P-loop_NTPase"/>
</dbReference>
<proteinExistence type="predicted"/>
<dbReference type="HOGENOM" id="CLU_493857_0_0_1"/>
<dbReference type="AlphaFoldDB" id="Q54S88"/>
<dbReference type="OMA" id="FQWIPEI"/>
<dbReference type="RefSeq" id="XP_640151.1">
    <property type="nucleotide sequence ID" value="XM_635059.1"/>
</dbReference>
<comment type="caution">
    <text evidence="3">The sequence shown here is derived from an EMBL/GenBank/DDBJ whole genome shotgun (WGS) entry which is preliminary data.</text>
</comment>
<accession>Q54S88</accession>
<dbReference type="VEuPathDB" id="AmoebaDB:DDB_G0282605"/>
<dbReference type="InterPro" id="IPR001806">
    <property type="entry name" value="Small_GTPase"/>
</dbReference>
<dbReference type="KEGG" id="ddi:DDB_G0282605"/>
<dbReference type="Pfam" id="PF13516">
    <property type="entry name" value="LRR_6"/>
    <property type="match status" value="4"/>
</dbReference>
<gene>
    <name evidence="3" type="ORF">DDB_G0282605</name>
</gene>
<sequence>MEYDNCVSLEAAGHLFKKIGDHDPKTISKVLMNGKSHPLIKLENINLGDEGVKTISKALGQQAIVSSLDLSSNSITDIGIKHLCEGIESNRYLLFLKLDNNPIGDQGLKLLCQSLKSKQCVLKSLYISECDITGKSMEYLVDALSVNHTLETIHLNSNKISNEGAIILSKLINGSSRLKNLSLFFCGIGDAGANAFLHQFENPEFIKYRFLALTIKGNKINTGIIESINKCLIGKKNHIKTERMKAEHQKMIDDQVKLKMKTVNLEMEKKMNSIQLESKKKLEEEINSINEESKKKLDERINNINEESKKKLNEKLKNIEKKEENLNARDSEFINRVKQFEKEKEKKKKENQLQQSTENPINKSLIPSSSNIKKPIKKKYSDSIIIVIAGDKTKDKELLIEYCMSALEDCRIEAENDFEKIFTGIIQIDNKPIHFTFVNTSSDDRYSRLRALQYEQADAAVIAFTTNDRISFEDIPFQWIPEIEFMGKIPIFITGMYPEKRSNPLKPTDISVEEGRTTSLKFGASNYFEPTNSLDIRNISQIVYKDVKKKKK</sequence>
<dbReference type="PANTHER" id="PTHR24111:SF0">
    <property type="entry name" value="LEUCINE-RICH REPEAT-CONTAINING PROTEIN"/>
    <property type="match status" value="1"/>
</dbReference>
<dbReference type="SMART" id="SM00368">
    <property type="entry name" value="LRR_RI"/>
    <property type="match status" value="6"/>
</dbReference>
<organism evidence="3 4">
    <name type="scientific">Dictyostelium discoideum</name>
    <name type="common">Social amoeba</name>
    <dbReference type="NCBI Taxonomy" id="44689"/>
    <lineage>
        <taxon>Eukaryota</taxon>
        <taxon>Amoebozoa</taxon>
        <taxon>Evosea</taxon>
        <taxon>Eumycetozoa</taxon>
        <taxon>Dictyostelia</taxon>
        <taxon>Dictyosteliales</taxon>
        <taxon>Dictyosteliaceae</taxon>
        <taxon>Dictyostelium</taxon>
    </lineage>
</organism>
<keyword evidence="4" id="KW-1185">Reference proteome</keyword>
<dbReference type="SMART" id="SM00174">
    <property type="entry name" value="RHO"/>
    <property type="match status" value="1"/>
</dbReference>
<dbReference type="PROSITE" id="PS51419">
    <property type="entry name" value="RAB"/>
    <property type="match status" value="1"/>
</dbReference>
<dbReference type="InParanoid" id="Q54S88"/>
<reference evidence="3 4" key="1">
    <citation type="journal article" date="2005" name="Nature">
        <title>The genome of the social amoeba Dictyostelium discoideum.</title>
        <authorList>
            <consortium name="The Dictyostelium discoideum Sequencing Consortium"/>
            <person name="Eichinger L."/>
            <person name="Pachebat J.A."/>
            <person name="Glockner G."/>
            <person name="Rajandream M.A."/>
            <person name="Sucgang R."/>
            <person name="Berriman M."/>
            <person name="Song J."/>
            <person name="Olsen R."/>
            <person name="Szafranski K."/>
            <person name="Xu Q."/>
            <person name="Tunggal B."/>
            <person name="Kummerfeld S."/>
            <person name="Madera M."/>
            <person name="Konfortov B.A."/>
            <person name="Rivero F."/>
            <person name="Bankier A.T."/>
            <person name="Lehmann R."/>
            <person name="Hamlin N."/>
            <person name="Davies R."/>
            <person name="Gaudet P."/>
            <person name="Fey P."/>
            <person name="Pilcher K."/>
            <person name="Chen G."/>
            <person name="Saunders D."/>
            <person name="Sodergren E."/>
            <person name="Davis P."/>
            <person name="Kerhornou A."/>
            <person name="Nie X."/>
            <person name="Hall N."/>
            <person name="Anjard C."/>
            <person name="Hemphill L."/>
            <person name="Bason N."/>
            <person name="Farbrother P."/>
            <person name="Desany B."/>
            <person name="Just E."/>
            <person name="Morio T."/>
            <person name="Rost R."/>
            <person name="Churcher C."/>
            <person name="Cooper J."/>
            <person name="Haydock S."/>
            <person name="van Driessche N."/>
            <person name="Cronin A."/>
            <person name="Goodhead I."/>
            <person name="Muzny D."/>
            <person name="Mourier T."/>
            <person name="Pain A."/>
            <person name="Lu M."/>
            <person name="Harper D."/>
            <person name="Lindsay R."/>
            <person name="Hauser H."/>
            <person name="James K."/>
            <person name="Quiles M."/>
            <person name="Madan Babu M."/>
            <person name="Saito T."/>
            <person name="Buchrieser C."/>
            <person name="Wardroper A."/>
            <person name="Felder M."/>
            <person name="Thangavelu M."/>
            <person name="Johnson D."/>
            <person name="Knights A."/>
            <person name="Loulseged H."/>
            <person name="Mungall K."/>
            <person name="Oliver K."/>
            <person name="Price C."/>
            <person name="Quail M.A."/>
            <person name="Urushihara H."/>
            <person name="Hernandez J."/>
            <person name="Rabbinowitsch E."/>
            <person name="Steffen D."/>
            <person name="Sanders M."/>
            <person name="Ma J."/>
            <person name="Kohara Y."/>
            <person name="Sharp S."/>
            <person name="Simmonds M."/>
            <person name="Spiegler S."/>
            <person name="Tivey A."/>
            <person name="Sugano S."/>
            <person name="White B."/>
            <person name="Walker D."/>
            <person name="Woodward J."/>
            <person name="Winckler T."/>
            <person name="Tanaka Y."/>
            <person name="Shaulsky G."/>
            <person name="Schleicher M."/>
            <person name="Weinstock G."/>
            <person name="Rosenthal A."/>
            <person name="Cox E.C."/>
            <person name="Chisholm R.L."/>
            <person name="Gibbs R."/>
            <person name="Loomis W.F."/>
            <person name="Platzer M."/>
            <person name="Kay R.R."/>
            <person name="Williams J."/>
            <person name="Dear P.H."/>
            <person name="Noegel A.A."/>
            <person name="Barrell B."/>
            <person name="Kuspa A."/>
        </authorList>
    </citation>
    <scope>NUCLEOTIDE SEQUENCE [LARGE SCALE GENOMIC DNA]</scope>
    <source>
        <strain evidence="3 4">AX4</strain>
    </source>
</reference>
<dbReference type="Gene3D" id="3.80.10.10">
    <property type="entry name" value="Ribonuclease Inhibitor"/>
    <property type="match status" value="2"/>
</dbReference>
<dbReference type="PRO" id="PR:Q54S88"/>
<keyword evidence="1" id="KW-0677">Repeat</keyword>
<dbReference type="PANTHER" id="PTHR24111">
    <property type="entry name" value="LEUCINE-RICH REPEAT-CONTAINING PROTEIN 34"/>
    <property type="match status" value="1"/>
</dbReference>
<evidence type="ECO:0000256" key="1">
    <source>
        <dbReference type="ARBA" id="ARBA00022737"/>
    </source>
</evidence>
<evidence type="ECO:0000313" key="4">
    <source>
        <dbReference type="Proteomes" id="UP000002195"/>
    </source>
</evidence>
<dbReference type="EMBL" id="AAFI02000047">
    <property type="protein sequence ID" value="EAL66162.1"/>
    <property type="molecule type" value="Genomic_DNA"/>
</dbReference>
<dbReference type="SUPFAM" id="SSF52047">
    <property type="entry name" value="RNI-like"/>
    <property type="match status" value="1"/>
</dbReference>
<dbReference type="SUPFAM" id="SSF52540">
    <property type="entry name" value="P-loop containing nucleoside triphosphate hydrolases"/>
    <property type="match status" value="1"/>
</dbReference>
<protein>
    <submittedName>
        <fullName evidence="3">Leucine-rich repeat-containing protein</fullName>
    </submittedName>
</protein>
<feature type="region of interest" description="Disordered" evidence="2">
    <location>
        <begin position="343"/>
        <end position="366"/>
    </location>
</feature>
<dbReference type="SMR" id="Q54S88"/>
<dbReference type="Gene3D" id="3.40.50.300">
    <property type="entry name" value="P-loop containing nucleotide triphosphate hydrolases"/>
    <property type="match status" value="1"/>
</dbReference>
<dbReference type="eggNOG" id="KOG0393">
    <property type="taxonomic scope" value="Eukaryota"/>
</dbReference>
<dbReference type="PaxDb" id="44689-DDB0233293"/>
<dbReference type="Pfam" id="PF00071">
    <property type="entry name" value="Ras"/>
    <property type="match status" value="1"/>
</dbReference>
<dbReference type="Proteomes" id="UP000002195">
    <property type="component" value="Unassembled WGS sequence"/>
</dbReference>
<name>Q54S88_DICDI</name>
<dbReference type="InterPro" id="IPR001611">
    <property type="entry name" value="Leu-rich_rpt"/>
</dbReference>
<dbReference type="InterPro" id="IPR032675">
    <property type="entry name" value="LRR_dom_sf"/>
</dbReference>
<dbReference type="InterPro" id="IPR052201">
    <property type="entry name" value="LRR-containing_regulator"/>
</dbReference>